<keyword evidence="4" id="KW-0811">Translocation</keyword>
<dbReference type="Gene3D" id="3.10.420.10">
    <property type="entry name" value="SecB-like"/>
    <property type="match status" value="1"/>
</dbReference>
<dbReference type="RefSeq" id="WP_092230754.1">
    <property type="nucleotide sequence ID" value="NZ_FNLL01000002.1"/>
</dbReference>
<keyword evidence="3" id="KW-0653">Protein transport</keyword>
<dbReference type="Proteomes" id="UP000199608">
    <property type="component" value="Unassembled WGS sequence"/>
</dbReference>
<sequence>MSIENHFKFINYRVTKLNYSQNQAFKNKSVSNGIEIAPDFTVKYKKNDSTLFIDLSIKFENVNTPFFLTVVLTGVFELKFQISDEELDKLANINLAAILFPFLRQVVADTTMKAGFAPLLLPPINFSKAYMSKQKKKGISLE</sequence>
<evidence type="ECO:0000256" key="1">
    <source>
        <dbReference type="ARBA" id="ARBA00009990"/>
    </source>
</evidence>
<reference evidence="6" key="1">
    <citation type="submission" date="2016-10" db="EMBL/GenBank/DDBJ databases">
        <authorList>
            <person name="Varghese N."/>
            <person name="Submissions S."/>
        </authorList>
    </citation>
    <scope>NUCLEOTIDE SEQUENCE [LARGE SCALE GENOMIC DNA]</scope>
    <source>
        <strain evidence="6">DSM 3384</strain>
    </source>
</reference>
<dbReference type="GO" id="GO:0051262">
    <property type="term" value="P:protein tetramerization"/>
    <property type="evidence" value="ECO:0007669"/>
    <property type="project" value="InterPro"/>
</dbReference>
<evidence type="ECO:0000256" key="4">
    <source>
        <dbReference type="ARBA" id="ARBA00023010"/>
    </source>
</evidence>
<accession>A0A1H2DZM5</accession>
<dbReference type="PANTHER" id="PTHR36918">
    <property type="match status" value="1"/>
</dbReference>
<keyword evidence="2" id="KW-0813">Transport</keyword>
<dbReference type="GO" id="GO:0051082">
    <property type="term" value="F:unfolded protein binding"/>
    <property type="evidence" value="ECO:0007669"/>
    <property type="project" value="InterPro"/>
</dbReference>
<dbReference type="Pfam" id="PF02556">
    <property type="entry name" value="SecB"/>
    <property type="match status" value="1"/>
</dbReference>
<comment type="similarity">
    <text evidence="1">Belongs to the SecB family.</text>
</comment>
<dbReference type="InterPro" id="IPR003708">
    <property type="entry name" value="SecB"/>
</dbReference>
<dbReference type="EMBL" id="FNLL01000002">
    <property type="protein sequence ID" value="SDT87888.1"/>
    <property type="molecule type" value="Genomic_DNA"/>
</dbReference>
<name>A0A1H2DZM5_9BACT</name>
<gene>
    <name evidence="5" type="ORF">SAMN04487931_102327</name>
</gene>
<evidence type="ECO:0000256" key="2">
    <source>
        <dbReference type="ARBA" id="ARBA00022448"/>
    </source>
</evidence>
<keyword evidence="6" id="KW-1185">Reference proteome</keyword>
<organism evidence="5 6">
    <name type="scientific">Desulfobacula phenolica</name>
    <dbReference type="NCBI Taxonomy" id="90732"/>
    <lineage>
        <taxon>Bacteria</taxon>
        <taxon>Pseudomonadati</taxon>
        <taxon>Thermodesulfobacteriota</taxon>
        <taxon>Desulfobacteria</taxon>
        <taxon>Desulfobacterales</taxon>
        <taxon>Desulfobacteraceae</taxon>
        <taxon>Desulfobacula</taxon>
    </lineage>
</organism>
<evidence type="ECO:0000313" key="6">
    <source>
        <dbReference type="Proteomes" id="UP000199608"/>
    </source>
</evidence>
<dbReference type="InterPro" id="IPR035958">
    <property type="entry name" value="SecB-like_sf"/>
</dbReference>
<proteinExistence type="inferred from homology"/>
<dbReference type="AlphaFoldDB" id="A0A1H2DZM5"/>
<dbReference type="SUPFAM" id="SSF54611">
    <property type="entry name" value="SecB-like"/>
    <property type="match status" value="1"/>
</dbReference>
<protein>
    <submittedName>
        <fullName evidence="5">Protein translocase subunit secB</fullName>
    </submittedName>
</protein>
<evidence type="ECO:0000313" key="5">
    <source>
        <dbReference type="EMBL" id="SDT87888.1"/>
    </source>
</evidence>
<dbReference type="GO" id="GO:0015031">
    <property type="term" value="P:protein transport"/>
    <property type="evidence" value="ECO:0007669"/>
    <property type="project" value="UniProtKB-KW"/>
</dbReference>
<evidence type="ECO:0000256" key="3">
    <source>
        <dbReference type="ARBA" id="ARBA00022927"/>
    </source>
</evidence>
<dbReference type="PANTHER" id="PTHR36918:SF1">
    <property type="entry name" value="PROTEIN-EXPORT PROTEIN SECB"/>
    <property type="match status" value="1"/>
</dbReference>